<dbReference type="EMBL" id="MU863647">
    <property type="protein sequence ID" value="KAK4099705.1"/>
    <property type="molecule type" value="Genomic_DNA"/>
</dbReference>
<reference evidence="10" key="2">
    <citation type="submission" date="2023-05" db="EMBL/GenBank/DDBJ databases">
        <authorList>
            <consortium name="Lawrence Berkeley National Laboratory"/>
            <person name="Steindorff A."/>
            <person name="Hensen N."/>
            <person name="Bonometti L."/>
            <person name="Westerberg I."/>
            <person name="Brannstrom I.O."/>
            <person name="Guillou S."/>
            <person name="Cros-Aarteil S."/>
            <person name="Calhoun S."/>
            <person name="Haridas S."/>
            <person name="Kuo A."/>
            <person name="Mondo S."/>
            <person name="Pangilinan J."/>
            <person name="Riley R."/>
            <person name="Labutti K."/>
            <person name="Andreopoulos B."/>
            <person name="Lipzen A."/>
            <person name="Chen C."/>
            <person name="Yanf M."/>
            <person name="Daum C."/>
            <person name="Ng V."/>
            <person name="Clum A."/>
            <person name="Ohm R."/>
            <person name="Martin F."/>
            <person name="Silar P."/>
            <person name="Natvig D."/>
            <person name="Lalanne C."/>
            <person name="Gautier V."/>
            <person name="Ament-Velasquez S.L."/>
            <person name="Kruys A."/>
            <person name="Hutchinson M.I."/>
            <person name="Powell A.J."/>
            <person name="Barry K."/>
            <person name="Miller A.N."/>
            <person name="Grigoriev I.V."/>
            <person name="Debuchy R."/>
            <person name="Gladieux P."/>
            <person name="Thoren M.H."/>
            <person name="Johannesson H."/>
        </authorList>
    </citation>
    <scope>NUCLEOTIDE SEQUENCE</scope>
    <source>
        <strain evidence="10">CBS 757.83</strain>
    </source>
</reference>
<feature type="compositionally biased region" description="Gly residues" evidence="7">
    <location>
        <begin position="569"/>
        <end position="580"/>
    </location>
</feature>
<feature type="compositionally biased region" description="Polar residues" evidence="7">
    <location>
        <begin position="212"/>
        <end position="223"/>
    </location>
</feature>
<evidence type="ECO:0000256" key="8">
    <source>
        <dbReference type="SAM" id="Phobius"/>
    </source>
</evidence>
<feature type="region of interest" description="Disordered" evidence="7">
    <location>
        <begin position="441"/>
        <end position="580"/>
    </location>
</feature>
<dbReference type="SMART" id="SM00326">
    <property type="entry name" value="SH3"/>
    <property type="match status" value="1"/>
</dbReference>
<dbReference type="Gene3D" id="2.30.30.40">
    <property type="entry name" value="SH3 Domains"/>
    <property type="match status" value="1"/>
</dbReference>
<proteinExistence type="predicted"/>
<keyword evidence="2 6" id="KW-0728">SH3 domain</keyword>
<sequence length="580" mass="60918">MAAREWWDAVKHEVRDLLAPARSRRMATPPSGDSPALDAVRRQADVLSTTIYPPSLTAPGSSVSIETNIVLAPTSTATPTTTTQLVVASTTASAVRPSATAESSESDSGEMSVAAKAGIVIGVLGGILIVGLLVYLMVSARRKKLERRRQQIDDDEKSNGPFADSAAIKPLPTTPNKAPRLSLRPVTQFLPNFHSQSQAERRASRGIALTLNPVSHQPQNRPNGGSAWERPTARSTTTGPNGGDQRAGTSMSLHPHNPFHDKNELSEEPVSPVSSMGSFDHRVDAVRTADPIPEPVSPILGDDDDDDDHYRRQQQHRQPGPVSSLTRKASMRKDIPKPLDLTKPPSPLFAVPPSPAGTEYSMHLMAPGQNPGPSASAAEIAAAGGPTQSTVHRVQLDFKPTLQDEMELRPGQLVRLLHEYDDGWALCIRLDRSQQGVVPRTCLSTRPVKPRPQPGGGGGNGPHGGLGNPRGGPPVNPSFHHYNNSQQQQQTQRQHGRNGSGLRPSSPGGGGFPPVSVPGAKAGRWGGGGGGNGVGGGGGARPRSPNGGGDGGSGMGTWWRDSVKEGAAFGNGGPAPGQAY</sequence>
<protein>
    <recommendedName>
        <fullName evidence="9">SH3 domain-containing protein</fullName>
    </recommendedName>
</protein>
<evidence type="ECO:0000256" key="4">
    <source>
        <dbReference type="ARBA" id="ARBA00022989"/>
    </source>
</evidence>
<keyword evidence="11" id="KW-1185">Reference proteome</keyword>
<keyword evidence="4 8" id="KW-1133">Transmembrane helix</keyword>
<feature type="region of interest" description="Disordered" evidence="7">
    <location>
        <begin position="210"/>
        <end position="347"/>
    </location>
</feature>
<organism evidence="10 11">
    <name type="scientific">Parathielavia hyrcaniae</name>
    <dbReference type="NCBI Taxonomy" id="113614"/>
    <lineage>
        <taxon>Eukaryota</taxon>
        <taxon>Fungi</taxon>
        <taxon>Dikarya</taxon>
        <taxon>Ascomycota</taxon>
        <taxon>Pezizomycotina</taxon>
        <taxon>Sordariomycetes</taxon>
        <taxon>Sordariomycetidae</taxon>
        <taxon>Sordariales</taxon>
        <taxon>Chaetomiaceae</taxon>
        <taxon>Parathielavia</taxon>
    </lineage>
</organism>
<dbReference type="SUPFAM" id="SSF50044">
    <property type="entry name" value="SH3-domain"/>
    <property type="match status" value="1"/>
</dbReference>
<evidence type="ECO:0000256" key="6">
    <source>
        <dbReference type="PROSITE-ProRule" id="PRU00192"/>
    </source>
</evidence>
<dbReference type="InterPro" id="IPR036028">
    <property type="entry name" value="SH3-like_dom_sf"/>
</dbReference>
<keyword evidence="5 8" id="KW-0472">Membrane</keyword>
<comment type="caution">
    <text evidence="10">The sequence shown here is derived from an EMBL/GenBank/DDBJ whole genome shotgun (WGS) entry which is preliminary data.</text>
</comment>
<dbReference type="InterPro" id="IPR051694">
    <property type="entry name" value="Immunoregulatory_rcpt-like"/>
</dbReference>
<dbReference type="GO" id="GO:0016020">
    <property type="term" value="C:membrane"/>
    <property type="evidence" value="ECO:0007669"/>
    <property type="project" value="UniProtKB-SubCell"/>
</dbReference>
<dbReference type="PROSITE" id="PS50002">
    <property type="entry name" value="SH3"/>
    <property type="match status" value="1"/>
</dbReference>
<dbReference type="CDD" id="cd12087">
    <property type="entry name" value="TM_EGFR-like"/>
    <property type="match status" value="1"/>
</dbReference>
<feature type="compositionally biased region" description="Low complexity" evidence="7">
    <location>
        <begin position="513"/>
        <end position="523"/>
    </location>
</feature>
<evidence type="ECO:0000256" key="2">
    <source>
        <dbReference type="ARBA" id="ARBA00022443"/>
    </source>
</evidence>
<name>A0AAN6PXD6_9PEZI</name>
<dbReference type="Pfam" id="PF14604">
    <property type="entry name" value="SH3_9"/>
    <property type="match status" value="1"/>
</dbReference>
<feature type="region of interest" description="Disordered" evidence="7">
    <location>
        <begin position="147"/>
        <end position="181"/>
    </location>
</feature>
<dbReference type="Proteomes" id="UP001305647">
    <property type="component" value="Unassembled WGS sequence"/>
</dbReference>
<feature type="compositionally biased region" description="Gly residues" evidence="7">
    <location>
        <begin position="454"/>
        <end position="470"/>
    </location>
</feature>
<reference evidence="10" key="1">
    <citation type="journal article" date="2023" name="Mol. Phylogenet. Evol.">
        <title>Genome-scale phylogeny and comparative genomics of the fungal order Sordariales.</title>
        <authorList>
            <person name="Hensen N."/>
            <person name="Bonometti L."/>
            <person name="Westerberg I."/>
            <person name="Brannstrom I.O."/>
            <person name="Guillou S."/>
            <person name="Cros-Aarteil S."/>
            <person name="Calhoun S."/>
            <person name="Haridas S."/>
            <person name="Kuo A."/>
            <person name="Mondo S."/>
            <person name="Pangilinan J."/>
            <person name="Riley R."/>
            <person name="LaButti K."/>
            <person name="Andreopoulos B."/>
            <person name="Lipzen A."/>
            <person name="Chen C."/>
            <person name="Yan M."/>
            <person name="Daum C."/>
            <person name="Ng V."/>
            <person name="Clum A."/>
            <person name="Steindorff A."/>
            <person name="Ohm R.A."/>
            <person name="Martin F."/>
            <person name="Silar P."/>
            <person name="Natvig D.O."/>
            <person name="Lalanne C."/>
            <person name="Gautier V."/>
            <person name="Ament-Velasquez S.L."/>
            <person name="Kruys A."/>
            <person name="Hutchinson M.I."/>
            <person name="Powell A.J."/>
            <person name="Barry K."/>
            <person name="Miller A.N."/>
            <person name="Grigoriev I.V."/>
            <person name="Debuchy R."/>
            <person name="Gladieux P."/>
            <person name="Hiltunen Thoren M."/>
            <person name="Johannesson H."/>
        </authorList>
    </citation>
    <scope>NUCLEOTIDE SEQUENCE</scope>
    <source>
        <strain evidence="10">CBS 757.83</strain>
    </source>
</reference>
<evidence type="ECO:0000313" key="11">
    <source>
        <dbReference type="Proteomes" id="UP001305647"/>
    </source>
</evidence>
<evidence type="ECO:0000256" key="7">
    <source>
        <dbReference type="SAM" id="MobiDB-lite"/>
    </source>
</evidence>
<evidence type="ECO:0000256" key="5">
    <source>
        <dbReference type="ARBA" id="ARBA00023136"/>
    </source>
</evidence>
<evidence type="ECO:0000313" key="10">
    <source>
        <dbReference type="EMBL" id="KAK4099705.1"/>
    </source>
</evidence>
<dbReference type="InterPro" id="IPR001452">
    <property type="entry name" value="SH3_domain"/>
</dbReference>
<evidence type="ECO:0000256" key="3">
    <source>
        <dbReference type="ARBA" id="ARBA00022692"/>
    </source>
</evidence>
<keyword evidence="3 8" id="KW-0812">Transmembrane</keyword>
<gene>
    <name evidence="10" type="ORF">N658DRAFT_159210</name>
</gene>
<dbReference type="AlphaFoldDB" id="A0AAN6PXD6"/>
<feature type="domain" description="SH3" evidence="9">
    <location>
        <begin position="387"/>
        <end position="448"/>
    </location>
</feature>
<feature type="transmembrane region" description="Helical" evidence="8">
    <location>
        <begin position="117"/>
        <end position="138"/>
    </location>
</feature>
<comment type="subcellular location">
    <subcellularLocation>
        <location evidence="1">Membrane</location>
        <topology evidence="1">Single-pass membrane protein</topology>
    </subcellularLocation>
</comment>
<evidence type="ECO:0000256" key="1">
    <source>
        <dbReference type="ARBA" id="ARBA00004167"/>
    </source>
</evidence>
<accession>A0AAN6PXD6</accession>
<feature type="compositionally biased region" description="Gly residues" evidence="7">
    <location>
        <begin position="524"/>
        <end position="555"/>
    </location>
</feature>
<dbReference type="PANTHER" id="PTHR15549">
    <property type="entry name" value="PAIRED IMMUNOGLOBULIN-LIKE TYPE 2 RECEPTOR"/>
    <property type="match status" value="1"/>
</dbReference>
<dbReference type="GO" id="GO:0071944">
    <property type="term" value="C:cell periphery"/>
    <property type="evidence" value="ECO:0007669"/>
    <property type="project" value="UniProtKB-ARBA"/>
</dbReference>
<evidence type="ECO:0000259" key="9">
    <source>
        <dbReference type="PROSITE" id="PS50002"/>
    </source>
</evidence>